<comment type="caution">
    <text evidence="1">The sequence shown here is derived from an EMBL/GenBank/DDBJ whole genome shotgun (WGS) entry which is preliminary data.</text>
</comment>
<organism evidence="1 2">
    <name type="scientific">Thelephora ganbajun</name>
    <name type="common">Ganba fungus</name>
    <dbReference type="NCBI Taxonomy" id="370292"/>
    <lineage>
        <taxon>Eukaryota</taxon>
        <taxon>Fungi</taxon>
        <taxon>Dikarya</taxon>
        <taxon>Basidiomycota</taxon>
        <taxon>Agaricomycotina</taxon>
        <taxon>Agaricomycetes</taxon>
        <taxon>Thelephorales</taxon>
        <taxon>Thelephoraceae</taxon>
        <taxon>Thelephora</taxon>
    </lineage>
</organism>
<name>A0ACB6ZD71_THEGA</name>
<evidence type="ECO:0000313" key="2">
    <source>
        <dbReference type="Proteomes" id="UP000886501"/>
    </source>
</evidence>
<dbReference type="Proteomes" id="UP000886501">
    <property type="component" value="Unassembled WGS sequence"/>
</dbReference>
<accession>A0ACB6ZD71</accession>
<gene>
    <name evidence="1" type="ORF">BDM02DRAFT_3247581</name>
</gene>
<reference evidence="1" key="1">
    <citation type="submission" date="2019-10" db="EMBL/GenBank/DDBJ databases">
        <authorList>
            <consortium name="DOE Joint Genome Institute"/>
            <person name="Kuo A."/>
            <person name="Miyauchi S."/>
            <person name="Kiss E."/>
            <person name="Drula E."/>
            <person name="Kohler A."/>
            <person name="Sanchez-Garcia M."/>
            <person name="Andreopoulos B."/>
            <person name="Barry K.W."/>
            <person name="Bonito G."/>
            <person name="Buee M."/>
            <person name="Carver A."/>
            <person name="Chen C."/>
            <person name="Cichocki N."/>
            <person name="Clum A."/>
            <person name="Culley D."/>
            <person name="Crous P.W."/>
            <person name="Fauchery L."/>
            <person name="Girlanda M."/>
            <person name="Hayes R."/>
            <person name="Keri Z."/>
            <person name="Labutti K."/>
            <person name="Lipzen A."/>
            <person name="Lombard V."/>
            <person name="Magnuson J."/>
            <person name="Maillard F."/>
            <person name="Morin E."/>
            <person name="Murat C."/>
            <person name="Nolan M."/>
            <person name="Ohm R."/>
            <person name="Pangilinan J."/>
            <person name="Pereira M."/>
            <person name="Perotto S."/>
            <person name="Peter M."/>
            <person name="Riley R."/>
            <person name="Sitrit Y."/>
            <person name="Stielow B."/>
            <person name="Szollosi G."/>
            <person name="Zifcakova L."/>
            <person name="Stursova M."/>
            <person name="Spatafora J.W."/>
            <person name="Tedersoo L."/>
            <person name="Vaario L.-M."/>
            <person name="Yamada A."/>
            <person name="Yan M."/>
            <person name="Wang P."/>
            <person name="Xu J."/>
            <person name="Bruns T."/>
            <person name="Baldrian P."/>
            <person name="Vilgalys R."/>
            <person name="Henrissat B."/>
            <person name="Grigoriev I.V."/>
            <person name="Hibbett D."/>
            <person name="Nagy L.G."/>
            <person name="Martin F.M."/>
        </authorList>
    </citation>
    <scope>NUCLEOTIDE SEQUENCE</scope>
    <source>
        <strain evidence="1">P2</strain>
    </source>
</reference>
<protein>
    <submittedName>
        <fullName evidence="1">Ankyrin</fullName>
    </submittedName>
</protein>
<keyword evidence="2" id="KW-1185">Reference proteome</keyword>
<evidence type="ECO:0000313" key="1">
    <source>
        <dbReference type="EMBL" id="KAF9647522.1"/>
    </source>
</evidence>
<dbReference type="EMBL" id="MU118032">
    <property type="protein sequence ID" value="KAF9647522.1"/>
    <property type="molecule type" value="Genomic_DNA"/>
</dbReference>
<proteinExistence type="predicted"/>
<sequence>MPQTPEAQAFISRIAALPKGVPVSLDEVLQPSLEDEAELRRLFATDTRNPRLSNPYVGLVDVFGAPADIRTTRARVVQNEFDLSEKYLMPLTEARRRKEGSPAMASSLEEFNQNWSIFSEGSLSLLDWNNVVAAGGSVLACLLPVPDANKVSKRTLRKYFHSTAFPTSDVDLFLYGLTPEQAEAKIIAVFQAVRDAIPWDCTCVRTKHSISIHCEYFQPPQYPYRCVQIVLRLYSSPSEILAGFDVDAPCCAFDGTRVWANPRAIVSMMRQANTADITRRSPSYEVRLSKYSFRDFEVYVPNLKREEIDPTIYERSIARVEGLARLIVLERLYDPGTREKYLNKRRKIRNRPEFHGSYRGKRTYKGDLKTNSPDDVLETSSYDVVSLHIPYGPGWHARRIEKLVYQTDLGMNSPFNPKNKNRQLHRHPAFFGDIQECMEDCCEYCPEPKNDEEKELQKGEDEKYIRGRIQFIQEDPGRQSISGSFNPIDDGEWAGQAYIEEAEKLCRVIISFDRLTVLRMIKEEVDINRRDHVGRTPLHLAVLTGASEIACDLIDAGARMTARLVDGRTALHLAAQLGLGHVIEKLLERSKLNKEKVEEEKATKEAEKGEMAADEDDPMGGISKDKEEDAKSEDIEDDDDDDYEVIDREEANEGAGAGANIPEDNEDEPDILDVDVPDWDFGLTPLGYAIVHGHLEAVDQLLVAGSDPLQPVKSNSHDIPITHPLSLTILTEDEDVASKIVERLIQAGAVSSTADRALMSVFLRIVTAEKHKLLSTLFRTDPKAKKLVGFPTIQNGTVIFPTTAAVANHDFVTLALLLAHGAKVMFKDEDLDLARSTSDDSWLNGDANRVIQTPVETAIHRYDPVIFLLAGLGASLDVGIKQSYAGSWTKKASLLDAVEAIIKNIDAELGSLEQSAGSGSMDVDNTNQPEWKTWLVKSNQAIKNFEKKRNQKQQDNMLISKRTRMKGYLEEVLALLKEKEAKTWNQIHPDIEKKTGDTDKQQKPAIPFHVWSSDWWAEPVQQEKVPFYEELYEACWNGDDDKIRELCLPSPEGTTRKVAPIQIVCKTTEGDYTPLYVAIHRRHWSTANTVLTIAAAQQKTKPEATITAAFNTLDIKLEESDAEETDDSGDNSDDREEPKFIDLDRQDARVRYDVGPDKLFKALTARLSDTEDGPVFNLNPLEGAIHDGDFEAFIQIIGLCAMLPKPVALTNLVTEDTFLRKDRAKFLDEYIRRTGRGIDVPQKTEGTEDAPQRPKGKEYWGLNVHGKKRRDLATRGDPNARYNSGSSIPLVWRAAQCGALSVLEYLNTDRPLAAYQYYLSANAKEAKNADLPALESSILELLGWCSNPSNETALNAAVQSGKLGPFEKLLELNPTLLRPYLHKRHSITGQNLLLLAVRYSCTNEFVDYLMKQQKISPTEYDLRSWNILHVAADRNDEQLLHLLEKIPREGVDSMLVQQSKPYLNTPLHLSVIKGNVDHVKALVALKTPALLLRDVNGFTPFHLAVKLGYSKIASLLVEVSPPEVLYMETVVGATVPETAVQRDLLSRAHTRLGNKCRPGGLSYGNTSVDSQYTPADSKELGERVETLKTTISQLQNERRLTKGTKVTKALIAFADNMMTKATEMKVKEVELEKETKDEEVKGDSKSPEKDDCDPGKTLAVVRKATQEKALMHRIPIQLGDVQKSVEAALPKRDVEQKAVKGHQDGSELGEEVDDSQVLPSQKWLGDYDTLEDLDGSRQ</sequence>
<reference evidence="1" key="2">
    <citation type="journal article" date="2020" name="Nat. Commun.">
        <title>Large-scale genome sequencing of mycorrhizal fungi provides insights into the early evolution of symbiotic traits.</title>
        <authorList>
            <person name="Miyauchi S."/>
            <person name="Kiss E."/>
            <person name="Kuo A."/>
            <person name="Drula E."/>
            <person name="Kohler A."/>
            <person name="Sanchez-Garcia M."/>
            <person name="Morin E."/>
            <person name="Andreopoulos B."/>
            <person name="Barry K.W."/>
            <person name="Bonito G."/>
            <person name="Buee M."/>
            <person name="Carver A."/>
            <person name="Chen C."/>
            <person name="Cichocki N."/>
            <person name="Clum A."/>
            <person name="Culley D."/>
            <person name="Crous P.W."/>
            <person name="Fauchery L."/>
            <person name="Girlanda M."/>
            <person name="Hayes R.D."/>
            <person name="Keri Z."/>
            <person name="LaButti K."/>
            <person name="Lipzen A."/>
            <person name="Lombard V."/>
            <person name="Magnuson J."/>
            <person name="Maillard F."/>
            <person name="Murat C."/>
            <person name="Nolan M."/>
            <person name="Ohm R.A."/>
            <person name="Pangilinan J."/>
            <person name="Pereira M.F."/>
            <person name="Perotto S."/>
            <person name="Peter M."/>
            <person name="Pfister S."/>
            <person name="Riley R."/>
            <person name="Sitrit Y."/>
            <person name="Stielow J.B."/>
            <person name="Szollosi G."/>
            <person name="Zifcakova L."/>
            <person name="Stursova M."/>
            <person name="Spatafora J.W."/>
            <person name="Tedersoo L."/>
            <person name="Vaario L.M."/>
            <person name="Yamada A."/>
            <person name="Yan M."/>
            <person name="Wang P."/>
            <person name="Xu J."/>
            <person name="Bruns T."/>
            <person name="Baldrian P."/>
            <person name="Vilgalys R."/>
            <person name="Dunand C."/>
            <person name="Henrissat B."/>
            <person name="Grigoriev I.V."/>
            <person name="Hibbett D."/>
            <person name="Nagy L.G."/>
            <person name="Martin F.M."/>
        </authorList>
    </citation>
    <scope>NUCLEOTIDE SEQUENCE</scope>
    <source>
        <strain evidence="1">P2</strain>
    </source>
</reference>